<feature type="signal peptide" evidence="2">
    <location>
        <begin position="1"/>
        <end position="16"/>
    </location>
</feature>
<feature type="region of interest" description="Disordered" evidence="1">
    <location>
        <begin position="350"/>
        <end position="395"/>
    </location>
</feature>
<sequence length="455" mass="49702">MSLFVFVVFCVPLVTVNDKIQKHTLKTARVCDTRVVVWPASKIIISHNMNFPSLLFYSHGLFLPLSLGSARVFNTPGFVLPSPHPSPTNQQQTGLIQSAADTTTRYVPSPLSIVPPQRGVRPTPHPTTTTQTRRERGAALRVSRVKTQSSQRRSGASPPSLSAICLSDSSAGSAPPHRRLHQVSQPRNPPNPPFHLKTPPPHTLLTSPSPPASSDTSASDSRPTNSFHPHQLHSHLHSLLGSQLPTPHLPDAAPRLAKPTPAPTYLTNQTISSTPSTSTRCLRRSRSGATSLTPTAAPSFPRHPQPQHRFHAPFDAALHDSIKTKPVDNDVSALHGPTPSKIRSRIKIKYNNVPSTRISNPQRPPARQSPPLPPPPPSSGTGRRHQRRRRRFGDTLEIKFRLTRRRLGSIRAREAREGKEEVNAHTSAIAAGSGWDGGMERRSGSRNESETKSVG</sequence>
<protein>
    <submittedName>
        <fullName evidence="3">Uncharacterized protein</fullName>
    </submittedName>
</protein>
<organism evidence="3 4">
    <name type="scientific">Favolaschia claudopus</name>
    <dbReference type="NCBI Taxonomy" id="2862362"/>
    <lineage>
        <taxon>Eukaryota</taxon>
        <taxon>Fungi</taxon>
        <taxon>Dikarya</taxon>
        <taxon>Basidiomycota</taxon>
        <taxon>Agaricomycotina</taxon>
        <taxon>Agaricomycetes</taxon>
        <taxon>Agaricomycetidae</taxon>
        <taxon>Agaricales</taxon>
        <taxon>Marasmiineae</taxon>
        <taxon>Mycenaceae</taxon>
        <taxon>Favolaschia</taxon>
    </lineage>
</organism>
<feature type="region of interest" description="Disordered" evidence="1">
    <location>
        <begin position="107"/>
        <end position="309"/>
    </location>
</feature>
<evidence type="ECO:0000256" key="1">
    <source>
        <dbReference type="SAM" id="MobiDB-lite"/>
    </source>
</evidence>
<feature type="compositionally biased region" description="Polar residues" evidence="1">
    <location>
        <begin position="145"/>
        <end position="160"/>
    </location>
</feature>
<dbReference type="Proteomes" id="UP001362999">
    <property type="component" value="Unassembled WGS sequence"/>
</dbReference>
<accession>A0AAW0AA33</accession>
<proteinExistence type="predicted"/>
<feature type="compositionally biased region" description="Basic residues" evidence="1">
    <location>
        <begin position="382"/>
        <end position="391"/>
    </location>
</feature>
<feature type="chain" id="PRO_5043788102" evidence="2">
    <location>
        <begin position="17"/>
        <end position="455"/>
    </location>
</feature>
<keyword evidence="4" id="KW-1185">Reference proteome</keyword>
<name>A0AAW0AA33_9AGAR</name>
<dbReference type="AlphaFoldDB" id="A0AAW0AA33"/>
<feature type="compositionally biased region" description="Low complexity" evidence="1">
    <location>
        <begin position="203"/>
        <end position="224"/>
    </location>
</feature>
<evidence type="ECO:0000256" key="2">
    <source>
        <dbReference type="SAM" id="SignalP"/>
    </source>
</evidence>
<feature type="compositionally biased region" description="Pro residues" evidence="1">
    <location>
        <begin position="187"/>
        <end position="202"/>
    </location>
</feature>
<feature type="region of interest" description="Disordered" evidence="1">
    <location>
        <begin position="326"/>
        <end position="345"/>
    </location>
</feature>
<feature type="region of interest" description="Disordered" evidence="1">
    <location>
        <begin position="410"/>
        <end position="455"/>
    </location>
</feature>
<evidence type="ECO:0000313" key="3">
    <source>
        <dbReference type="EMBL" id="KAK7006094.1"/>
    </source>
</evidence>
<feature type="compositionally biased region" description="Basic and acidic residues" evidence="1">
    <location>
        <begin position="438"/>
        <end position="455"/>
    </location>
</feature>
<keyword evidence="2" id="KW-0732">Signal</keyword>
<evidence type="ECO:0000313" key="4">
    <source>
        <dbReference type="Proteomes" id="UP001362999"/>
    </source>
</evidence>
<dbReference type="EMBL" id="JAWWNJ010000076">
    <property type="protein sequence ID" value="KAK7006094.1"/>
    <property type="molecule type" value="Genomic_DNA"/>
</dbReference>
<comment type="caution">
    <text evidence="3">The sequence shown here is derived from an EMBL/GenBank/DDBJ whole genome shotgun (WGS) entry which is preliminary data.</text>
</comment>
<feature type="compositionally biased region" description="Basic and acidic residues" evidence="1">
    <location>
        <begin position="411"/>
        <end position="423"/>
    </location>
</feature>
<reference evidence="3 4" key="1">
    <citation type="journal article" date="2024" name="J Genomics">
        <title>Draft genome sequencing and assembly of Favolaschia claudopus CIRM-BRFM 2984 isolated from oak limbs.</title>
        <authorList>
            <person name="Navarro D."/>
            <person name="Drula E."/>
            <person name="Chaduli D."/>
            <person name="Cazenave R."/>
            <person name="Ahrendt S."/>
            <person name="Wang J."/>
            <person name="Lipzen A."/>
            <person name="Daum C."/>
            <person name="Barry K."/>
            <person name="Grigoriev I.V."/>
            <person name="Favel A."/>
            <person name="Rosso M.N."/>
            <person name="Martin F."/>
        </authorList>
    </citation>
    <scope>NUCLEOTIDE SEQUENCE [LARGE SCALE GENOMIC DNA]</scope>
    <source>
        <strain evidence="3 4">CIRM-BRFM 2984</strain>
    </source>
</reference>
<gene>
    <name evidence="3" type="ORF">R3P38DRAFT_3366840</name>
</gene>
<feature type="compositionally biased region" description="Pro residues" evidence="1">
    <location>
        <begin position="362"/>
        <end position="378"/>
    </location>
</feature>